<dbReference type="KEGG" id="scor:J3U87_05050"/>
<reference evidence="1" key="1">
    <citation type="submission" date="2021-03" db="EMBL/GenBank/DDBJ databases">
        <title>Acanthopleuribacteraceae sp. M133.</title>
        <authorList>
            <person name="Wang G."/>
        </authorList>
    </citation>
    <scope>NUCLEOTIDE SEQUENCE</scope>
    <source>
        <strain evidence="1">M133</strain>
    </source>
</reference>
<dbReference type="Gene3D" id="3.40.50.300">
    <property type="entry name" value="P-loop containing nucleotide triphosphate hydrolases"/>
    <property type="match status" value="1"/>
</dbReference>
<accession>A0A8A4TS12</accession>
<dbReference type="InterPro" id="IPR027417">
    <property type="entry name" value="P-loop_NTPase"/>
</dbReference>
<dbReference type="EMBL" id="CP071793">
    <property type="protein sequence ID" value="QTD51818.1"/>
    <property type="molecule type" value="Genomic_DNA"/>
</dbReference>
<dbReference type="AlphaFoldDB" id="A0A8A4TS12"/>
<proteinExistence type="predicted"/>
<evidence type="ECO:0000313" key="2">
    <source>
        <dbReference type="Proteomes" id="UP000663929"/>
    </source>
</evidence>
<keyword evidence="2" id="KW-1185">Reference proteome</keyword>
<name>A0A8A4TS12_SULCO</name>
<organism evidence="1 2">
    <name type="scientific">Sulfidibacter corallicola</name>
    <dbReference type="NCBI Taxonomy" id="2818388"/>
    <lineage>
        <taxon>Bacteria</taxon>
        <taxon>Pseudomonadati</taxon>
        <taxon>Acidobacteriota</taxon>
        <taxon>Holophagae</taxon>
        <taxon>Acanthopleuribacterales</taxon>
        <taxon>Acanthopleuribacteraceae</taxon>
        <taxon>Sulfidibacter</taxon>
    </lineage>
</organism>
<evidence type="ECO:0008006" key="3">
    <source>
        <dbReference type="Google" id="ProtNLM"/>
    </source>
</evidence>
<dbReference type="SUPFAM" id="SSF52540">
    <property type="entry name" value="P-loop containing nucleoside triphosphate hydrolases"/>
    <property type="match status" value="1"/>
</dbReference>
<protein>
    <recommendedName>
        <fullName evidence="3">AAA domain-containing protein</fullName>
    </recommendedName>
</protein>
<sequence length="430" mass="49176">MAAEQINDLKNVFGTAREVPKTYVEREGIDDRFLNDITRDKHIVIHGASKQGKTCLRKYHLEEKDYIVIQSSRDSTKASLYEMLLKHAGVKCEVSNSVTLGGKRKLLAKLTAGVSVPFFSKGSVSAGGEHEKTRENKMETTDFEIDPEDANDVVRVLEIAGFERYIVVEDFHYLDENVQQAIAFDLKLFHEVSNFTFIIVGVWLETNKLTIYNGDLSGRIATINADHWEACYLHKVIEEGESLLNVTFPKPVKEVLVKGCQGTIGLLQEICYRLCEKHKIWKTQEENESIGTEEDVRTMLRSVADEQAARYRNFLTKFAEGLGVTQLEMYKWICYTVVTSPIQELRRGLRPNNLFHRIRAMHPSSETLQHNNVLQALNQVGKVQFRHKLQPLIFDFSNGELVVVDANFLVFIETHSEEEFQEYLGLEVVK</sequence>
<dbReference type="RefSeq" id="WP_237381938.1">
    <property type="nucleotide sequence ID" value="NZ_CP071793.1"/>
</dbReference>
<dbReference type="Proteomes" id="UP000663929">
    <property type="component" value="Chromosome"/>
</dbReference>
<gene>
    <name evidence="1" type="ORF">J3U87_05050</name>
</gene>
<evidence type="ECO:0000313" key="1">
    <source>
        <dbReference type="EMBL" id="QTD51818.1"/>
    </source>
</evidence>